<reference evidence="2" key="2">
    <citation type="submission" date="2020-07" db="EMBL/GenBank/DDBJ databases">
        <authorList>
            <person name="Vera ALvarez R."/>
            <person name="Arias-Moreno D.M."/>
            <person name="Jimenez-Jacinto V."/>
            <person name="Jimenez-Bremont J.F."/>
            <person name="Swaminathan K."/>
            <person name="Moose S.P."/>
            <person name="Guerrero-Gonzalez M.L."/>
            <person name="Marino-Ramirez L."/>
            <person name="Landsman D."/>
            <person name="Rodriguez-Kessler M."/>
            <person name="Delgado-Sanchez P."/>
        </authorList>
    </citation>
    <scope>NUCLEOTIDE SEQUENCE</scope>
    <source>
        <tissue evidence="2">Cladode</tissue>
    </source>
</reference>
<keyword evidence="1" id="KW-0732">Signal</keyword>
<evidence type="ECO:0000256" key="1">
    <source>
        <dbReference type="SAM" id="SignalP"/>
    </source>
</evidence>
<dbReference type="PANTHER" id="PTHR38360:SF1">
    <property type="entry name" value="F12P19.7"/>
    <property type="match status" value="1"/>
</dbReference>
<dbReference type="EMBL" id="GISG01226473">
    <property type="protein sequence ID" value="MBA4665156.1"/>
    <property type="molecule type" value="Transcribed_RNA"/>
</dbReference>
<organism evidence="2">
    <name type="scientific">Opuntia streptacantha</name>
    <name type="common">Prickly pear cactus</name>
    <name type="synonym">Opuntia cardona</name>
    <dbReference type="NCBI Taxonomy" id="393608"/>
    <lineage>
        <taxon>Eukaryota</taxon>
        <taxon>Viridiplantae</taxon>
        <taxon>Streptophyta</taxon>
        <taxon>Embryophyta</taxon>
        <taxon>Tracheophyta</taxon>
        <taxon>Spermatophyta</taxon>
        <taxon>Magnoliopsida</taxon>
        <taxon>eudicotyledons</taxon>
        <taxon>Gunneridae</taxon>
        <taxon>Pentapetalae</taxon>
        <taxon>Caryophyllales</taxon>
        <taxon>Cactineae</taxon>
        <taxon>Cactaceae</taxon>
        <taxon>Opuntioideae</taxon>
        <taxon>Opuntia</taxon>
    </lineage>
</organism>
<dbReference type="PANTHER" id="PTHR38360">
    <property type="entry name" value="OS03G0120000 PROTEIN"/>
    <property type="match status" value="1"/>
</dbReference>
<sequence length="188" mass="20828">MMKGSIWMMMMMMIWLDVNVNVEAATPPKVKVGNISSVDDAVNFKIYYGQTFKVIKNAIDGMSYLLIQNNSKMATRTKYCTRRIKSFVIPLSNYSLDTDTFPGIPVSFLELLGMLGSCKGITSNELVSECLLKLYDEGELTMINKSDPQQLSQFSAHFTSAADQPQACNIATFVPSSEDFPLQSGSST</sequence>
<dbReference type="AlphaFoldDB" id="A0A7C9AEE2"/>
<proteinExistence type="predicted"/>
<feature type="chain" id="PRO_5027945162" evidence="1">
    <location>
        <begin position="25"/>
        <end position="188"/>
    </location>
</feature>
<reference evidence="2" key="1">
    <citation type="journal article" date="2013" name="J. Plant Res.">
        <title>Effect of fungi and light on seed germination of three Opuntia species from semiarid lands of central Mexico.</title>
        <authorList>
            <person name="Delgado-Sanchez P."/>
            <person name="Jimenez-Bremont J.F."/>
            <person name="Guerrero-Gonzalez Mde L."/>
            <person name="Flores J."/>
        </authorList>
    </citation>
    <scope>NUCLEOTIDE SEQUENCE</scope>
    <source>
        <tissue evidence="2">Cladode</tissue>
    </source>
</reference>
<evidence type="ECO:0000313" key="2">
    <source>
        <dbReference type="EMBL" id="MBA4665156.1"/>
    </source>
</evidence>
<feature type="signal peptide" evidence="1">
    <location>
        <begin position="1"/>
        <end position="24"/>
    </location>
</feature>
<name>A0A7C9AEE2_OPUST</name>
<accession>A0A7C9AEE2</accession>
<protein>
    <submittedName>
        <fullName evidence="2">Uncharacterized protein</fullName>
    </submittedName>
</protein>